<accession>A0A7W8QN57</accession>
<proteinExistence type="predicted"/>
<keyword evidence="2" id="KW-1185">Reference proteome</keyword>
<gene>
    <name evidence="1" type="ORF">HDA36_003597</name>
</gene>
<dbReference type="EMBL" id="JACHDB010000001">
    <property type="protein sequence ID" value="MBB5433513.1"/>
    <property type="molecule type" value="Genomic_DNA"/>
</dbReference>
<name>A0A7W8QN57_9ACTN</name>
<dbReference type="RefSeq" id="WP_312893694.1">
    <property type="nucleotide sequence ID" value="NZ_BAAAJD010000130.1"/>
</dbReference>
<evidence type="ECO:0000313" key="1">
    <source>
        <dbReference type="EMBL" id="MBB5433513.1"/>
    </source>
</evidence>
<dbReference type="Proteomes" id="UP000572635">
    <property type="component" value="Unassembled WGS sequence"/>
</dbReference>
<organism evidence="1 2">
    <name type="scientific">Nocardiopsis composta</name>
    <dbReference type="NCBI Taxonomy" id="157465"/>
    <lineage>
        <taxon>Bacteria</taxon>
        <taxon>Bacillati</taxon>
        <taxon>Actinomycetota</taxon>
        <taxon>Actinomycetes</taxon>
        <taxon>Streptosporangiales</taxon>
        <taxon>Nocardiopsidaceae</taxon>
        <taxon>Nocardiopsis</taxon>
    </lineage>
</organism>
<evidence type="ECO:0000313" key="2">
    <source>
        <dbReference type="Proteomes" id="UP000572635"/>
    </source>
</evidence>
<reference evidence="1 2" key="1">
    <citation type="submission" date="2020-08" db="EMBL/GenBank/DDBJ databases">
        <title>Sequencing the genomes of 1000 actinobacteria strains.</title>
        <authorList>
            <person name="Klenk H.-P."/>
        </authorList>
    </citation>
    <scope>NUCLEOTIDE SEQUENCE [LARGE SCALE GENOMIC DNA]</scope>
    <source>
        <strain evidence="1 2">DSM 44551</strain>
    </source>
</reference>
<sequence length="343" mass="37096">MRRRDFVGLAGATLFQVATGPTLALDDIAAALTRYAGPPAPGPAAPYDVAGLSKDVHRAKAGYQACHYTTVAKRLPHLLSRLDDAASALEGDERLRVHTLRAEAYHVAASVLLKTEERGLAWLAADRSMRAARDSENPTTTGASARVLTRALMRDRHYRAAADFASDAAQRVAEGTEEHTPDSLSVYGALLLSGSVAAAQREDRAQALTLLDEAEDAGRKLGGDHNYQWTAFGLTNVLLHRVNAAVELGDAGSAIDYARRIDLDNIDVTERKAMLFIDASRAYSQWGKLDKAYQALATAEQIAPEELGTRPMVRALLDDLRSRSTGHLHTSVTELAERTATTR</sequence>
<protein>
    <submittedName>
        <fullName evidence="1">Tetratricopeptide (TPR) repeat protein</fullName>
    </submittedName>
</protein>
<dbReference type="AlphaFoldDB" id="A0A7W8QN57"/>
<comment type="caution">
    <text evidence="1">The sequence shown here is derived from an EMBL/GenBank/DDBJ whole genome shotgun (WGS) entry which is preliminary data.</text>
</comment>